<dbReference type="InterPro" id="IPR051532">
    <property type="entry name" value="Ester_Hydrolysis_Enzymes"/>
</dbReference>
<protein>
    <submittedName>
        <fullName evidence="2">SGNH/GDSL hydrolase family protein</fullName>
    </submittedName>
</protein>
<reference evidence="2 3" key="1">
    <citation type="submission" date="2024-09" db="EMBL/GenBank/DDBJ databases">
        <authorList>
            <person name="Sun Q."/>
            <person name="Mori K."/>
        </authorList>
    </citation>
    <scope>NUCLEOTIDE SEQUENCE [LARGE SCALE GENOMIC DNA]</scope>
    <source>
        <strain evidence="2 3">JCM 12520</strain>
    </source>
</reference>
<dbReference type="PANTHER" id="PTHR30383">
    <property type="entry name" value="THIOESTERASE 1/PROTEASE 1/LYSOPHOSPHOLIPASE L1"/>
    <property type="match status" value="1"/>
</dbReference>
<dbReference type="InterPro" id="IPR036514">
    <property type="entry name" value="SGNH_hydro_sf"/>
</dbReference>
<dbReference type="SUPFAM" id="SSF52266">
    <property type="entry name" value="SGNH hydrolase"/>
    <property type="match status" value="1"/>
</dbReference>
<dbReference type="Gene3D" id="3.40.50.1110">
    <property type="entry name" value="SGNH hydrolase"/>
    <property type="match status" value="1"/>
</dbReference>
<gene>
    <name evidence="2" type="ORF">ACFFNY_15745</name>
</gene>
<dbReference type="Proteomes" id="UP001589619">
    <property type="component" value="Unassembled WGS sequence"/>
</dbReference>
<sequence length="281" mass="31009">MNTRIDGRLAKLVQSQHPEKVLAFARNLDDKVLAAIYGMDIETYLLVKSLLKQQAKEAAEQLLQSPDFASWIDRLPFKAGETVVGLGESTTDDLLSWFEILRNLLELQRPQDGIRLVNEGVAGNTSTQVVGRINGIAAKQPDWILCMIGANDTMRVGPASAKPLVSLEETAKNLHEMRRIVAARSKSNWVWITPPTFDEERVAAFTHFQMGQLSWRNEDILAVGDLIRGMADPVVDTQAGFGLPAQATYLGIDGVHPTIEGHKAIVRWVVESLGKESGDSR</sequence>
<feature type="domain" description="SGNH hydrolase-type esterase" evidence="1">
    <location>
        <begin position="96"/>
        <end position="264"/>
    </location>
</feature>
<accession>A0ABV5VXH7</accession>
<name>A0ABV5VXH7_9BACL</name>
<dbReference type="Pfam" id="PF13472">
    <property type="entry name" value="Lipase_GDSL_2"/>
    <property type="match status" value="1"/>
</dbReference>
<evidence type="ECO:0000313" key="3">
    <source>
        <dbReference type="Proteomes" id="UP001589619"/>
    </source>
</evidence>
<dbReference type="InterPro" id="IPR013830">
    <property type="entry name" value="SGNH_hydro"/>
</dbReference>
<evidence type="ECO:0000313" key="2">
    <source>
        <dbReference type="EMBL" id="MFB9753017.1"/>
    </source>
</evidence>
<organism evidence="2 3">
    <name type="scientific">Paenibacillus hodogayensis</name>
    <dbReference type="NCBI Taxonomy" id="279208"/>
    <lineage>
        <taxon>Bacteria</taxon>
        <taxon>Bacillati</taxon>
        <taxon>Bacillota</taxon>
        <taxon>Bacilli</taxon>
        <taxon>Bacillales</taxon>
        <taxon>Paenibacillaceae</taxon>
        <taxon>Paenibacillus</taxon>
    </lineage>
</organism>
<proteinExistence type="predicted"/>
<comment type="caution">
    <text evidence="2">The sequence shown here is derived from an EMBL/GenBank/DDBJ whole genome shotgun (WGS) entry which is preliminary data.</text>
</comment>
<keyword evidence="3" id="KW-1185">Reference proteome</keyword>
<evidence type="ECO:0000259" key="1">
    <source>
        <dbReference type="Pfam" id="PF13472"/>
    </source>
</evidence>
<dbReference type="PANTHER" id="PTHR30383:SF5">
    <property type="entry name" value="SGNH HYDROLASE-TYPE ESTERASE DOMAIN-CONTAINING PROTEIN"/>
    <property type="match status" value="1"/>
</dbReference>
<dbReference type="EMBL" id="JBHMAG010000012">
    <property type="protein sequence ID" value="MFB9753017.1"/>
    <property type="molecule type" value="Genomic_DNA"/>
</dbReference>
<dbReference type="RefSeq" id="WP_344902605.1">
    <property type="nucleotide sequence ID" value="NZ_BAAAYO010000001.1"/>
</dbReference>
<dbReference type="GO" id="GO:0016787">
    <property type="term" value="F:hydrolase activity"/>
    <property type="evidence" value="ECO:0007669"/>
    <property type="project" value="UniProtKB-KW"/>
</dbReference>
<keyword evidence="2" id="KW-0378">Hydrolase</keyword>